<evidence type="ECO:0000313" key="2">
    <source>
        <dbReference type="Proteomes" id="UP000184038"/>
    </source>
</evidence>
<dbReference type="RefSeq" id="WP_073283654.1">
    <property type="nucleotide sequence ID" value="NZ_FRCP01000006.1"/>
</dbReference>
<dbReference type="AlphaFoldDB" id="A0A1M7GBC5"/>
<gene>
    <name evidence="1" type="ORF">SAMN02746066_00955</name>
</gene>
<protein>
    <recommendedName>
        <fullName evidence="3">Flagellar operon protein TIGR03826</fullName>
    </recommendedName>
</protein>
<name>A0A1M7GBC5_9FIRM</name>
<sequence length="148" mass="17024">MEDRLFSPNEKTGQLKTCKRCKKAFTYYGYGYEYCPMCKEIDTENFQKVKEYIYEHGISKLIDVVEATGVEEKTITTYLKEGRLEIPEGSTYYLRCERCGASICSGRFCQPCATVLVKEFNTSVAYNEIGNKPMKEVTGKMRYLDSNS</sequence>
<evidence type="ECO:0008006" key="3">
    <source>
        <dbReference type="Google" id="ProtNLM"/>
    </source>
</evidence>
<keyword evidence="2" id="KW-1185">Reference proteome</keyword>
<accession>A0A1M7GBC5</accession>
<dbReference type="OrthoDB" id="1739831at2"/>
<organism evidence="1 2">
    <name type="scientific">Anaerosporobacter mobilis DSM 15930</name>
    <dbReference type="NCBI Taxonomy" id="1120996"/>
    <lineage>
        <taxon>Bacteria</taxon>
        <taxon>Bacillati</taxon>
        <taxon>Bacillota</taxon>
        <taxon>Clostridia</taxon>
        <taxon>Lachnospirales</taxon>
        <taxon>Lachnospiraceae</taxon>
        <taxon>Anaerosporobacter</taxon>
    </lineage>
</organism>
<dbReference type="Proteomes" id="UP000184038">
    <property type="component" value="Unassembled WGS sequence"/>
</dbReference>
<evidence type="ECO:0000313" key="1">
    <source>
        <dbReference type="EMBL" id="SHM13435.1"/>
    </source>
</evidence>
<dbReference type="STRING" id="1120996.SAMN02746066_00955"/>
<dbReference type="EMBL" id="FRCP01000006">
    <property type="protein sequence ID" value="SHM13435.1"/>
    <property type="molecule type" value="Genomic_DNA"/>
</dbReference>
<proteinExistence type="predicted"/>
<reference evidence="1 2" key="1">
    <citation type="submission" date="2016-11" db="EMBL/GenBank/DDBJ databases">
        <authorList>
            <person name="Jaros S."/>
            <person name="Januszkiewicz K."/>
            <person name="Wedrychowicz H."/>
        </authorList>
    </citation>
    <scope>NUCLEOTIDE SEQUENCE [LARGE SCALE GENOMIC DNA]</scope>
    <source>
        <strain evidence="1 2">DSM 15930</strain>
    </source>
</reference>